<comment type="similarity">
    <text evidence="1">Belongs to the TolB family.</text>
</comment>
<evidence type="ECO:0000313" key="2">
    <source>
        <dbReference type="EMBL" id="KRO73252.1"/>
    </source>
</evidence>
<dbReference type="Gene3D" id="2.130.10.10">
    <property type="entry name" value="YVTN repeat-like/Quinoprotein amine dehydrogenase"/>
    <property type="match status" value="1"/>
</dbReference>
<accession>A0A0R2SEQ4</accession>
<dbReference type="SUPFAM" id="SSF82171">
    <property type="entry name" value="DPP6 N-terminal domain-like"/>
    <property type="match status" value="1"/>
</dbReference>
<dbReference type="EMBL" id="LIBB01000015">
    <property type="protein sequence ID" value="KRO73252.1"/>
    <property type="molecule type" value="Genomic_DNA"/>
</dbReference>
<dbReference type="InterPro" id="IPR015943">
    <property type="entry name" value="WD40/YVTN_repeat-like_dom_sf"/>
</dbReference>
<proteinExistence type="inferred from homology"/>
<dbReference type="InterPro" id="IPR011659">
    <property type="entry name" value="WD40"/>
</dbReference>
<organism evidence="2 3">
    <name type="scientific">OM182 bacterium BACL3 MAG-120507-bin80</name>
    <dbReference type="NCBI Taxonomy" id="1655577"/>
    <lineage>
        <taxon>Bacteria</taxon>
        <taxon>Pseudomonadati</taxon>
        <taxon>Pseudomonadota</taxon>
        <taxon>Gammaproteobacteria</taxon>
        <taxon>OMG group</taxon>
        <taxon>OM182 clade</taxon>
    </lineage>
</organism>
<evidence type="ECO:0000313" key="3">
    <source>
        <dbReference type="Proteomes" id="UP000051934"/>
    </source>
</evidence>
<dbReference type="AlphaFoldDB" id="A0A0R2SEQ4"/>
<dbReference type="Proteomes" id="UP000051934">
    <property type="component" value="Unassembled WGS sequence"/>
</dbReference>
<protein>
    <recommendedName>
        <fullName evidence="4">Tricorn protease C1 domain-containing protein</fullName>
    </recommendedName>
</protein>
<dbReference type="PANTHER" id="PTHR36842">
    <property type="entry name" value="PROTEIN TOLB HOMOLOG"/>
    <property type="match status" value="1"/>
</dbReference>
<dbReference type="Gene3D" id="3.20.20.140">
    <property type="entry name" value="Metal-dependent hydrolases"/>
    <property type="match status" value="1"/>
</dbReference>
<evidence type="ECO:0008006" key="4">
    <source>
        <dbReference type="Google" id="ProtNLM"/>
    </source>
</evidence>
<comment type="caution">
    <text evidence="2">The sequence shown here is derived from an EMBL/GenBank/DDBJ whole genome shotgun (WGS) entry which is preliminary data.</text>
</comment>
<dbReference type="PANTHER" id="PTHR36842:SF1">
    <property type="entry name" value="PROTEIN TOLB"/>
    <property type="match status" value="1"/>
</dbReference>
<reference evidence="2 3" key="1">
    <citation type="submission" date="2015-10" db="EMBL/GenBank/DDBJ databases">
        <title>Metagenome-Assembled Genomes uncover a global brackish microbiome.</title>
        <authorList>
            <person name="Hugerth L.W."/>
            <person name="Larsson J."/>
            <person name="Alneberg J."/>
            <person name="Lindh M.V."/>
            <person name="Legrand C."/>
            <person name="Pinhassi J."/>
            <person name="Andersson A.F."/>
        </authorList>
    </citation>
    <scope>NUCLEOTIDE SEQUENCE [LARGE SCALE GENOMIC DNA]</scope>
    <source>
        <strain evidence="2">BACL4 MAG-120507-bin80</strain>
    </source>
</reference>
<dbReference type="Pfam" id="PF07676">
    <property type="entry name" value="PD40"/>
    <property type="match status" value="2"/>
</dbReference>
<dbReference type="NCBIfam" id="NF038032">
    <property type="entry name" value="CehA_McbA_metalo"/>
    <property type="match status" value="1"/>
</dbReference>
<sequence length="857" mass="93591">MNNGSSPHPSLSWTAATSNISQGKALLTCLLITLLFAGSLAAQAYPHARSGGNYMHNFYFPPAPSSTPWAPEWSPDGESVAVAMQGSLWRVELATGVATELMHSEAYLSSPDFSPDERWLVYTADYAHERIQLEVLDTFTGEVRKLTDDEAVYTDPVFSPDGSKIAYVSTQPSGYFNLYVRGFNDGNWQGDAIAVSSDNDFGRSRLYFGRWDMHLAPAWLPSGEELLLVSNRDIPLGSGNVLRVPAIENGIAQAQTVLSEQSLYRTRPDVSIDGKRFVYASTAGSADQYNNLYVQPTVGGEPYKLTFFENDAFHPRWSPDGETLAFISNAGGLPQLMLLEVYGGKLTPIAISQLRFARPTGVVRVRVREAGAADAIPNRVHVVASDGKFYAPQDAYARSGHVGDNVFHNAGEFTLKLPVGEASLSFVRGFEFEPQTLKVNVVEGEVARLDVALERLDDMAAKGWYSASTHVHANYGGNLHNTLENLMLMSRAEDQDLVLEQVANKDNRILDYHYFVPGGGAHPVSEPDQLVIVGQEYRPPFYGHVFMFGMREHLISPFVTGYEGTGIESLYPSNTDMLLKAKAQGAVTGYVHPFLGETDPLLGNLGGGKGFIVDAALGATDALEWSDSSTAGFYPLYAVWNNGLRIAATGGEDSISSLQRSKLLGSFRTYVYTGNMGLDLDAWFDGMKAGRAFISSGPLLEATFDGALPGDSVSLPPGGKRVSLSARLRSITALASLELVCNGEELESFPIRRSGKSLDVEFEFDVTRSGWCHVRTEGEPANRAPLDVDYAQAFTNPVWFEVEGSALGNSGSAQYALDWIDKLESLADAWPGWRSERERAHVFGQFEQAREVYRAGL</sequence>
<evidence type="ECO:0000256" key="1">
    <source>
        <dbReference type="ARBA" id="ARBA00009820"/>
    </source>
</evidence>
<dbReference type="Gene3D" id="2.120.10.30">
    <property type="entry name" value="TolB, C-terminal domain"/>
    <property type="match status" value="1"/>
</dbReference>
<gene>
    <name evidence="2" type="ORF">ABR69_04715</name>
</gene>
<dbReference type="InterPro" id="IPR011042">
    <property type="entry name" value="6-blade_b-propeller_TolB-like"/>
</dbReference>
<name>A0A0R2SEQ4_9GAMM</name>